<organism evidence="1 2">
    <name type="scientific">Caproiciproducens galactitolivorans</name>
    <dbReference type="NCBI Taxonomy" id="642589"/>
    <lineage>
        <taxon>Bacteria</taxon>
        <taxon>Bacillati</taxon>
        <taxon>Bacillota</taxon>
        <taxon>Clostridia</taxon>
        <taxon>Eubacteriales</taxon>
        <taxon>Acutalibacteraceae</taxon>
        <taxon>Caproiciproducens</taxon>
    </lineage>
</organism>
<keyword evidence="2" id="KW-1185">Reference proteome</keyword>
<evidence type="ECO:0000313" key="1">
    <source>
        <dbReference type="EMBL" id="MCY1713356.1"/>
    </source>
</evidence>
<name>A0ABT4BR40_9FIRM</name>
<accession>A0ABT4BR40</accession>
<proteinExistence type="predicted"/>
<dbReference type="RefSeq" id="WP_268057362.1">
    <property type="nucleotide sequence ID" value="NZ_JAPOHA010000003.1"/>
</dbReference>
<dbReference type="EMBL" id="JAPOHA010000003">
    <property type="protein sequence ID" value="MCY1713356.1"/>
    <property type="molecule type" value="Genomic_DNA"/>
</dbReference>
<evidence type="ECO:0000313" key="2">
    <source>
        <dbReference type="Proteomes" id="UP001082703"/>
    </source>
</evidence>
<comment type="caution">
    <text evidence="1">The sequence shown here is derived from an EMBL/GenBank/DDBJ whole genome shotgun (WGS) entry which is preliminary data.</text>
</comment>
<sequence length="81" mass="9428">MKPEMLLPRPILLFGEISAGTKRKRRIPFFMVFFSKMRSGPMFLQQNDGCLSKSMNKLFPNEKVCVNITLRDFAQFTILLL</sequence>
<dbReference type="Proteomes" id="UP001082703">
    <property type="component" value="Unassembled WGS sequence"/>
</dbReference>
<gene>
    <name evidence="1" type="ORF">OUY18_03670</name>
</gene>
<protein>
    <submittedName>
        <fullName evidence="1">Uncharacterized protein</fullName>
    </submittedName>
</protein>
<reference evidence="1 2" key="1">
    <citation type="submission" date="2022-11" db="EMBL/GenBank/DDBJ databases">
        <authorList>
            <person name="Caiyu Z."/>
        </authorList>
    </citation>
    <scope>NUCLEOTIDE SEQUENCE [LARGE SCALE GENOMIC DNA]</scope>
    <source>
        <strain evidence="1 2">YR-4</strain>
    </source>
</reference>